<evidence type="ECO:0000313" key="4">
    <source>
        <dbReference type="EMBL" id="ABO97956.1"/>
    </source>
</evidence>
<feature type="repeat" description="ANK" evidence="3">
    <location>
        <begin position="33"/>
        <end position="65"/>
    </location>
</feature>
<evidence type="ECO:0000256" key="1">
    <source>
        <dbReference type="ARBA" id="ARBA00022737"/>
    </source>
</evidence>
<dbReference type="Proteomes" id="UP000001568">
    <property type="component" value="Chromosome 9"/>
</dbReference>
<dbReference type="GO" id="GO:0085020">
    <property type="term" value="P:protein K6-linked ubiquitination"/>
    <property type="evidence" value="ECO:0007669"/>
    <property type="project" value="TreeGrafter"/>
</dbReference>
<dbReference type="GeneID" id="5003695"/>
<dbReference type="KEGG" id="olu:OSTLU_8897"/>
<sequence length="90" mass="9416">GDTALHLACLLGEVDIVKALLSYGAELERRGASANRPIHLACSGGFEDVVTTLILRGCCVNATNANGALPSALSQNFKHIKAIVRGVEQD</sequence>
<dbReference type="PRINTS" id="PR01415">
    <property type="entry name" value="ANKYRIN"/>
</dbReference>
<dbReference type="InterPro" id="IPR002110">
    <property type="entry name" value="Ankyrin_rpt"/>
</dbReference>
<name>A4S372_OSTLU</name>
<dbReference type="STRING" id="436017.A4S372"/>
<dbReference type="Pfam" id="PF12796">
    <property type="entry name" value="Ank_2"/>
    <property type="match status" value="1"/>
</dbReference>
<gene>
    <name evidence="4" type="ORF">OSTLU_8897</name>
</gene>
<dbReference type="PANTHER" id="PTHR24171">
    <property type="entry name" value="ANKYRIN REPEAT DOMAIN-CONTAINING PROTEIN 39-RELATED"/>
    <property type="match status" value="1"/>
</dbReference>
<dbReference type="PANTHER" id="PTHR24171:SF8">
    <property type="entry name" value="BRCA1-ASSOCIATED RING DOMAIN PROTEIN 1"/>
    <property type="match status" value="1"/>
</dbReference>
<feature type="repeat" description="ANK" evidence="3">
    <location>
        <begin position="1"/>
        <end position="32"/>
    </location>
</feature>
<dbReference type="GO" id="GO:0004842">
    <property type="term" value="F:ubiquitin-protein transferase activity"/>
    <property type="evidence" value="ECO:0007669"/>
    <property type="project" value="TreeGrafter"/>
</dbReference>
<dbReference type="HOGENOM" id="CLU_2447232_0_0_1"/>
<evidence type="ECO:0000313" key="5">
    <source>
        <dbReference type="Proteomes" id="UP000001568"/>
    </source>
</evidence>
<organism evidence="4 5">
    <name type="scientific">Ostreococcus lucimarinus (strain CCE9901)</name>
    <dbReference type="NCBI Taxonomy" id="436017"/>
    <lineage>
        <taxon>Eukaryota</taxon>
        <taxon>Viridiplantae</taxon>
        <taxon>Chlorophyta</taxon>
        <taxon>Mamiellophyceae</taxon>
        <taxon>Mamiellales</taxon>
        <taxon>Bathycoccaceae</taxon>
        <taxon>Ostreococcus</taxon>
    </lineage>
</organism>
<dbReference type="SUPFAM" id="SSF48403">
    <property type="entry name" value="Ankyrin repeat"/>
    <property type="match status" value="1"/>
</dbReference>
<keyword evidence="5" id="KW-1185">Reference proteome</keyword>
<evidence type="ECO:0000256" key="2">
    <source>
        <dbReference type="ARBA" id="ARBA00023043"/>
    </source>
</evidence>
<dbReference type="AlphaFoldDB" id="A4S372"/>
<dbReference type="SMART" id="SM00248">
    <property type="entry name" value="ANK"/>
    <property type="match status" value="2"/>
</dbReference>
<dbReference type="Gene3D" id="1.25.40.20">
    <property type="entry name" value="Ankyrin repeat-containing domain"/>
    <property type="match status" value="1"/>
</dbReference>
<protein>
    <submittedName>
        <fullName evidence="4">Uncharacterized protein</fullName>
    </submittedName>
</protein>
<dbReference type="EMBL" id="CP000589">
    <property type="protein sequence ID" value="ABO97956.1"/>
    <property type="molecule type" value="Genomic_DNA"/>
</dbReference>
<keyword evidence="2 3" id="KW-0040">ANK repeat</keyword>
<keyword evidence="1" id="KW-0677">Repeat</keyword>
<dbReference type="PROSITE" id="PS50088">
    <property type="entry name" value="ANK_REPEAT"/>
    <property type="match status" value="2"/>
</dbReference>
<dbReference type="InterPro" id="IPR036770">
    <property type="entry name" value="Ankyrin_rpt-contain_sf"/>
</dbReference>
<accession>A4S372</accession>
<evidence type="ECO:0000256" key="3">
    <source>
        <dbReference type="PROSITE-ProRule" id="PRU00023"/>
    </source>
</evidence>
<feature type="non-terminal residue" evidence="4">
    <location>
        <position position="1"/>
    </location>
</feature>
<dbReference type="eggNOG" id="KOG0505">
    <property type="taxonomic scope" value="Eukaryota"/>
</dbReference>
<dbReference type="Gramene" id="ABO97956">
    <property type="protein sequence ID" value="ABO97956"/>
    <property type="gene ID" value="OSTLU_8897"/>
</dbReference>
<dbReference type="OrthoDB" id="540205at2759"/>
<feature type="non-terminal residue" evidence="4">
    <location>
        <position position="90"/>
    </location>
</feature>
<proteinExistence type="predicted"/>
<reference evidence="4 5" key="1">
    <citation type="journal article" date="2007" name="Proc. Natl. Acad. Sci. U.S.A.">
        <title>The tiny eukaryote Ostreococcus provides genomic insights into the paradox of plankton speciation.</title>
        <authorList>
            <person name="Palenik B."/>
            <person name="Grimwood J."/>
            <person name="Aerts A."/>
            <person name="Rouze P."/>
            <person name="Salamov A."/>
            <person name="Putnam N."/>
            <person name="Dupont C."/>
            <person name="Jorgensen R."/>
            <person name="Derelle E."/>
            <person name="Rombauts S."/>
            <person name="Zhou K."/>
            <person name="Otillar R."/>
            <person name="Merchant S.S."/>
            <person name="Podell S."/>
            <person name="Gaasterland T."/>
            <person name="Napoli C."/>
            <person name="Gendler K."/>
            <person name="Manuell A."/>
            <person name="Tai V."/>
            <person name="Vallon O."/>
            <person name="Piganeau G."/>
            <person name="Jancek S."/>
            <person name="Heijde M."/>
            <person name="Jabbari K."/>
            <person name="Bowler C."/>
            <person name="Lohr M."/>
            <person name="Robbens S."/>
            <person name="Werner G."/>
            <person name="Dubchak I."/>
            <person name="Pazour G.J."/>
            <person name="Ren Q."/>
            <person name="Paulsen I."/>
            <person name="Delwiche C."/>
            <person name="Schmutz J."/>
            <person name="Rokhsar D."/>
            <person name="Van de Peer Y."/>
            <person name="Moreau H."/>
            <person name="Grigoriev I.V."/>
        </authorList>
    </citation>
    <scope>NUCLEOTIDE SEQUENCE [LARGE SCALE GENOMIC DNA]</scope>
    <source>
        <strain evidence="4 5">CCE9901</strain>
    </source>
</reference>
<dbReference type="RefSeq" id="XP_001419663.1">
    <property type="nucleotide sequence ID" value="XM_001419626.1"/>
</dbReference>
<dbReference type="PROSITE" id="PS50297">
    <property type="entry name" value="ANK_REP_REGION"/>
    <property type="match status" value="1"/>
</dbReference>